<dbReference type="AlphaFoldDB" id="A0AAW0X8K2"/>
<sequence length="211" mass="23708">MMKLKELEMWLQDVKGFEAPKIQLEQYETPVHIAARMIHTMESSFGDLEGKVLADLGCGCGMLLIGSALMGASATFGFDIDRDALEICRGNLEDAEITSAELLQMNVKDLAVQYSRFLKFFDTVVLNPPFGTKQNQGTDLEFLRVALSLSRSAVYSLHKSATRAHVTKKAADWGVKVQVLAQLRYNLPSTYKFHKKKSVDIEVDFIRFSHK</sequence>
<dbReference type="GO" id="GO:0008988">
    <property type="term" value="F:rRNA (adenine-N6-)-methyltransferase activity"/>
    <property type="evidence" value="ECO:0007669"/>
    <property type="project" value="TreeGrafter"/>
</dbReference>
<dbReference type="InterPro" id="IPR051720">
    <property type="entry name" value="rRNA_MeTrfase/Polyamine_Synth"/>
</dbReference>
<dbReference type="PANTHER" id="PTHR23290:SF0">
    <property type="entry name" value="RRNA N6-ADENOSINE-METHYLTRANSFERASE METTL5"/>
    <property type="match status" value="1"/>
</dbReference>
<dbReference type="PRINTS" id="PR00507">
    <property type="entry name" value="N12N6MTFRASE"/>
</dbReference>
<dbReference type="EMBL" id="JARKIK010000044">
    <property type="protein sequence ID" value="KAK8736278.1"/>
    <property type="molecule type" value="Genomic_DNA"/>
</dbReference>
<evidence type="ECO:0000256" key="1">
    <source>
        <dbReference type="ARBA" id="ARBA00009741"/>
    </source>
</evidence>
<protein>
    <recommendedName>
        <fullName evidence="2">Methyltransferase-like protein 5</fullName>
    </recommendedName>
</protein>
<feature type="domain" description="Methyltransferase small" evidence="3">
    <location>
        <begin position="41"/>
        <end position="139"/>
    </location>
</feature>
<dbReference type="InterPro" id="IPR029063">
    <property type="entry name" value="SAM-dependent_MTases_sf"/>
</dbReference>
<organism evidence="4 5">
    <name type="scientific">Cherax quadricarinatus</name>
    <name type="common">Australian red claw crayfish</name>
    <dbReference type="NCBI Taxonomy" id="27406"/>
    <lineage>
        <taxon>Eukaryota</taxon>
        <taxon>Metazoa</taxon>
        <taxon>Ecdysozoa</taxon>
        <taxon>Arthropoda</taxon>
        <taxon>Crustacea</taxon>
        <taxon>Multicrustacea</taxon>
        <taxon>Malacostraca</taxon>
        <taxon>Eumalacostraca</taxon>
        <taxon>Eucarida</taxon>
        <taxon>Decapoda</taxon>
        <taxon>Pleocyemata</taxon>
        <taxon>Astacidea</taxon>
        <taxon>Parastacoidea</taxon>
        <taxon>Parastacidae</taxon>
        <taxon>Cherax</taxon>
    </lineage>
</organism>
<accession>A0AAW0X8K2</accession>
<dbReference type="PANTHER" id="PTHR23290">
    <property type="entry name" value="RRNA N6-ADENOSINE-METHYLTRANSFERASE METTL5"/>
    <property type="match status" value="1"/>
</dbReference>
<proteinExistence type="inferred from homology"/>
<evidence type="ECO:0000256" key="2">
    <source>
        <dbReference type="ARBA" id="ARBA00041374"/>
    </source>
</evidence>
<reference evidence="4 5" key="1">
    <citation type="journal article" date="2024" name="BMC Genomics">
        <title>Genome assembly of redclaw crayfish (Cherax quadricarinatus) provides insights into its immune adaptation and hypoxia tolerance.</title>
        <authorList>
            <person name="Liu Z."/>
            <person name="Zheng J."/>
            <person name="Li H."/>
            <person name="Fang K."/>
            <person name="Wang S."/>
            <person name="He J."/>
            <person name="Zhou D."/>
            <person name="Weng S."/>
            <person name="Chi M."/>
            <person name="Gu Z."/>
            <person name="He J."/>
            <person name="Li F."/>
            <person name="Wang M."/>
        </authorList>
    </citation>
    <scope>NUCLEOTIDE SEQUENCE [LARGE SCALE GENOMIC DNA]</scope>
    <source>
        <strain evidence="4">ZL_2023a</strain>
    </source>
</reference>
<dbReference type="InterPro" id="IPR002052">
    <property type="entry name" value="DNA_methylase_N6_adenine_CS"/>
</dbReference>
<dbReference type="GO" id="GO:0003676">
    <property type="term" value="F:nucleic acid binding"/>
    <property type="evidence" value="ECO:0007669"/>
    <property type="project" value="InterPro"/>
</dbReference>
<dbReference type="Pfam" id="PF05175">
    <property type="entry name" value="MTS"/>
    <property type="match status" value="1"/>
</dbReference>
<evidence type="ECO:0000313" key="5">
    <source>
        <dbReference type="Proteomes" id="UP001445076"/>
    </source>
</evidence>
<dbReference type="CDD" id="cd02440">
    <property type="entry name" value="AdoMet_MTases"/>
    <property type="match status" value="1"/>
</dbReference>
<dbReference type="SUPFAM" id="SSF53335">
    <property type="entry name" value="S-adenosyl-L-methionine-dependent methyltransferases"/>
    <property type="match status" value="1"/>
</dbReference>
<comment type="caution">
    <text evidence="4">The sequence shown here is derived from an EMBL/GenBank/DDBJ whole genome shotgun (WGS) entry which is preliminary data.</text>
</comment>
<evidence type="ECO:0000259" key="3">
    <source>
        <dbReference type="Pfam" id="PF05175"/>
    </source>
</evidence>
<gene>
    <name evidence="4" type="ORF">OTU49_004910</name>
</gene>
<dbReference type="Gene3D" id="3.40.50.150">
    <property type="entry name" value="Vaccinia Virus protein VP39"/>
    <property type="match status" value="1"/>
</dbReference>
<keyword evidence="5" id="KW-1185">Reference proteome</keyword>
<dbReference type="PROSITE" id="PS00092">
    <property type="entry name" value="N6_MTASE"/>
    <property type="match status" value="1"/>
</dbReference>
<dbReference type="InterPro" id="IPR007848">
    <property type="entry name" value="Small_mtfrase_dom"/>
</dbReference>
<comment type="similarity">
    <text evidence="1">Belongs to the methyltransferase superfamily. PrmA family.</text>
</comment>
<evidence type="ECO:0000313" key="4">
    <source>
        <dbReference type="EMBL" id="KAK8736278.1"/>
    </source>
</evidence>
<name>A0AAW0X8K2_CHEQU</name>
<dbReference type="Proteomes" id="UP001445076">
    <property type="component" value="Unassembled WGS sequence"/>
</dbReference>